<dbReference type="Proteomes" id="UP001156881">
    <property type="component" value="Unassembled WGS sequence"/>
</dbReference>
<protein>
    <submittedName>
        <fullName evidence="1">Uncharacterized protein</fullName>
    </submittedName>
</protein>
<dbReference type="EMBL" id="BSPG01000069">
    <property type="protein sequence ID" value="GLS47016.1"/>
    <property type="molecule type" value="Genomic_DNA"/>
</dbReference>
<evidence type="ECO:0000313" key="2">
    <source>
        <dbReference type="Proteomes" id="UP001156881"/>
    </source>
</evidence>
<sequence length="91" mass="9855">MVAVSAVEGNESLLCSNGDQCAPRTWLELERYVAAAAQAAGEDPDKALRDLGRKGPLTRLLCRQLGIEVPWAKPGPKPKIGRDAILSQMER</sequence>
<comment type="caution">
    <text evidence="1">The sequence shown here is derived from an EMBL/GenBank/DDBJ whole genome shotgun (WGS) entry which is preliminary data.</text>
</comment>
<accession>A0ABQ6DCQ7</accession>
<proteinExistence type="predicted"/>
<gene>
    <name evidence="1" type="ORF">GCM10007884_50160</name>
</gene>
<evidence type="ECO:0000313" key="1">
    <source>
        <dbReference type="EMBL" id="GLS47016.1"/>
    </source>
</evidence>
<organism evidence="1 2">
    <name type="scientific">Methylobacterium brachythecii</name>
    <dbReference type="NCBI Taxonomy" id="1176177"/>
    <lineage>
        <taxon>Bacteria</taxon>
        <taxon>Pseudomonadati</taxon>
        <taxon>Pseudomonadota</taxon>
        <taxon>Alphaproteobacteria</taxon>
        <taxon>Hyphomicrobiales</taxon>
        <taxon>Methylobacteriaceae</taxon>
        <taxon>Methylobacterium</taxon>
    </lineage>
</organism>
<name>A0ABQ6DCQ7_9HYPH</name>
<keyword evidence="2" id="KW-1185">Reference proteome</keyword>
<reference evidence="2" key="1">
    <citation type="journal article" date="2019" name="Int. J. Syst. Evol. Microbiol.">
        <title>The Global Catalogue of Microorganisms (GCM) 10K type strain sequencing project: providing services to taxonomists for standard genome sequencing and annotation.</title>
        <authorList>
            <consortium name="The Broad Institute Genomics Platform"/>
            <consortium name="The Broad Institute Genome Sequencing Center for Infectious Disease"/>
            <person name="Wu L."/>
            <person name="Ma J."/>
        </authorList>
    </citation>
    <scope>NUCLEOTIDE SEQUENCE [LARGE SCALE GENOMIC DNA]</scope>
    <source>
        <strain evidence="2">NBRC 107710</strain>
    </source>
</reference>